<keyword evidence="2" id="KW-1185">Reference proteome</keyword>
<dbReference type="Pfam" id="PF06940">
    <property type="entry name" value="DUF1287"/>
    <property type="match status" value="1"/>
</dbReference>
<evidence type="ECO:0000313" key="2">
    <source>
        <dbReference type="Proteomes" id="UP000265562"/>
    </source>
</evidence>
<reference evidence="1 2" key="1">
    <citation type="submission" date="2018-09" db="EMBL/GenBank/DDBJ databases">
        <title>Genome sequencing of Lachnoanaerobaculum umeaense DSM 23576.</title>
        <authorList>
            <person name="Kook J.-K."/>
            <person name="Park S.-N."/>
            <person name="Lim Y.K."/>
        </authorList>
    </citation>
    <scope>NUCLEOTIDE SEQUENCE [LARGE SCALE GENOMIC DNA]</scope>
    <source>
        <strain evidence="2">DSM 23576 \ CCUG 58757</strain>
    </source>
</reference>
<proteinExistence type="predicted"/>
<sequence length="226" mass="26102">MKQKRIFKIIAAGIVLAAIAVLIYNRFSYKETSTKRPRYAYKNKIEQIKSSIDKDGDGVDDQSDILESALEYIQTKPKYESRYYIGGTPNDGYGVCTDVVAAALFGAGYDLQRLVSEDINEHPDNYDIQSPDENIDYRRVRNLQVYFKNNTKSLTTDLSEIEEWQGGDIVIFKKHIGIVSDRRDKNGVPYIIHHGSKYQRAYEQKYLKSKADEIVGHYRWEPGDRR</sequence>
<dbReference type="EMBL" id="CP032364">
    <property type="protein sequence ID" value="AYA99377.1"/>
    <property type="molecule type" value="Genomic_DNA"/>
</dbReference>
<gene>
    <name evidence="1" type="ORF">D4A81_05195</name>
</gene>
<accession>A0A385Q1C8</accession>
<dbReference type="AlphaFoldDB" id="A0A385Q1C8"/>
<dbReference type="KEGG" id="lua:D4A81_05195"/>
<name>A0A385Q1C8_9FIRM</name>
<evidence type="ECO:0000313" key="1">
    <source>
        <dbReference type="EMBL" id="AYA99377.1"/>
    </source>
</evidence>
<dbReference type="RefSeq" id="WP_111526124.1">
    <property type="nucleotide sequence ID" value="NZ_CP032364.1"/>
</dbReference>
<protein>
    <submittedName>
        <fullName evidence="1">DUF1287 domain-containing protein</fullName>
    </submittedName>
</protein>
<dbReference type="OrthoDB" id="114026at2"/>
<dbReference type="Proteomes" id="UP000265562">
    <property type="component" value="Chromosome"/>
</dbReference>
<dbReference type="InterPro" id="IPR009706">
    <property type="entry name" value="DUF1287"/>
</dbReference>
<organism evidence="1 2">
    <name type="scientific">Lachnoanaerobaculum umeaense</name>
    <dbReference type="NCBI Taxonomy" id="617123"/>
    <lineage>
        <taxon>Bacteria</taxon>
        <taxon>Bacillati</taxon>
        <taxon>Bacillota</taxon>
        <taxon>Clostridia</taxon>
        <taxon>Lachnospirales</taxon>
        <taxon>Lachnospiraceae</taxon>
        <taxon>Lachnoanaerobaculum</taxon>
    </lineage>
</organism>